<keyword evidence="2" id="KW-0732">Signal</keyword>
<evidence type="ECO:0000259" key="3">
    <source>
        <dbReference type="Pfam" id="PF14856"/>
    </source>
</evidence>
<evidence type="ECO:0000256" key="1">
    <source>
        <dbReference type="SAM" id="MobiDB-lite"/>
    </source>
</evidence>
<dbReference type="InterPro" id="IPR029226">
    <property type="entry name" value="Ecp2-like"/>
</dbReference>
<name>A0A9W8TJ74_9PEZI</name>
<dbReference type="Pfam" id="PF14856">
    <property type="entry name" value="Hce2"/>
    <property type="match status" value="1"/>
</dbReference>
<reference evidence="4" key="1">
    <citation type="submission" date="2022-07" db="EMBL/GenBank/DDBJ databases">
        <title>Genome Sequence of Xylaria arbuscula.</title>
        <authorList>
            <person name="Buettner E."/>
        </authorList>
    </citation>
    <scope>NUCLEOTIDE SEQUENCE</scope>
    <source>
        <strain evidence="4">VT107</strain>
    </source>
</reference>
<feature type="chain" id="PRO_5040770769" description="Ecp2 effector protein-like domain-containing protein" evidence="2">
    <location>
        <begin position="16"/>
        <end position="225"/>
    </location>
</feature>
<dbReference type="Proteomes" id="UP001148614">
    <property type="component" value="Unassembled WGS sequence"/>
</dbReference>
<evidence type="ECO:0000313" key="5">
    <source>
        <dbReference type="Proteomes" id="UP001148614"/>
    </source>
</evidence>
<evidence type="ECO:0000313" key="4">
    <source>
        <dbReference type="EMBL" id="KAJ3565523.1"/>
    </source>
</evidence>
<protein>
    <recommendedName>
        <fullName evidence="3">Ecp2 effector protein-like domain-containing protein</fullName>
    </recommendedName>
</protein>
<feature type="region of interest" description="Disordered" evidence="1">
    <location>
        <begin position="169"/>
        <end position="188"/>
    </location>
</feature>
<feature type="domain" description="Ecp2 effector protein-like" evidence="3">
    <location>
        <begin position="39"/>
        <end position="144"/>
    </location>
</feature>
<proteinExistence type="predicted"/>
<gene>
    <name evidence="4" type="ORF">NPX13_g7475</name>
</gene>
<sequence>MRVLALLSMVSMAFAGDSISFDHKHKAEARSSAIETGVCDDTTWVNEVFTGAAFINSCIALRDNLRNSSPKDGFVFTGWKKDDPYYLLTAGIGDCVFEVNVVDPVDGQRTTITNKDMADILTDAIAKFPPDSDQCFGASGTMDCKDGDLAGTIAWRIDGVELVDTGNGCRRAPSSDESSEQASLADDKVQKEGLLRNLGKVWLRRVLQEANNATQSHSKSAPDPS</sequence>
<dbReference type="VEuPathDB" id="FungiDB:F4678DRAFT_53740"/>
<dbReference type="EMBL" id="JANPWZ010001476">
    <property type="protein sequence ID" value="KAJ3565523.1"/>
    <property type="molecule type" value="Genomic_DNA"/>
</dbReference>
<evidence type="ECO:0000256" key="2">
    <source>
        <dbReference type="SAM" id="SignalP"/>
    </source>
</evidence>
<organism evidence="4 5">
    <name type="scientific">Xylaria arbuscula</name>
    <dbReference type="NCBI Taxonomy" id="114810"/>
    <lineage>
        <taxon>Eukaryota</taxon>
        <taxon>Fungi</taxon>
        <taxon>Dikarya</taxon>
        <taxon>Ascomycota</taxon>
        <taxon>Pezizomycotina</taxon>
        <taxon>Sordariomycetes</taxon>
        <taxon>Xylariomycetidae</taxon>
        <taxon>Xylariales</taxon>
        <taxon>Xylariaceae</taxon>
        <taxon>Xylaria</taxon>
    </lineage>
</organism>
<feature type="signal peptide" evidence="2">
    <location>
        <begin position="1"/>
        <end position="15"/>
    </location>
</feature>
<accession>A0A9W8TJ74</accession>
<keyword evidence="5" id="KW-1185">Reference proteome</keyword>
<comment type="caution">
    <text evidence="4">The sequence shown here is derived from an EMBL/GenBank/DDBJ whole genome shotgun (WGS) entry which is preliminary data.</text>
</comment>
<dbReference type="AlphaFoldDB" id="A0A9W8TJ74"/>